<dbReference type="Pfam" id="PF08659">
    <property type="entry name" value="KR"/>
    <property type="match status" value="1"/>
</dbReference>
<dbReference type="FunFam" id="1.10.1200.10:FF:000007">
    <property type="entry name" value="Probable polyketide synthase pks17"/>
    <property type="match status" value="1"/>
</dbReference>
<dbReference type="SMART" id="SM00822">
    <property type="entry name" value="PKS_KR"/>
    <property type="match status" value="1"/>
</dbReference>
<dbReference type="SUPFAM" id="SSF51735">
    <property type="entry name" value="NAD(P)-binding Rossmann-fold domains"/>
    <property type="match status" value="2"/>
</dbReference>
<name>A0A1K2FCV0_STRAR</name>
<dbReference type="SMART" id="SM00823">
    <property type="entry name" value="PKS_PP"/>
    <property type="match status" value="1"/>
</dbReference>
<dbReference type="PROSITE" id="PS00012">
    <property type="entry name" value="PHOSPHOPANTETHEINE"/>
    <property type="match status" value="1"/>
</dbReference>
<keyword evidence="4" id="KW-0511">Multifunctional enzyme</keyword>
<keyword evidence="2" id="KW-0597">Phosphoprotein</keyword>
<dbReference type="Gene3D" id="1.10.1200.10">
    <property type="entry name" value="ACP-like"/>
    <property type="match status" value="1"/>
</dbReference>
<dbReference type="OrthoDB" id="9778690at2"/>
<dbReference type="GO" id="GO:0004312">
    <property type="term" value="F:fatty acid synthase activity"/>
    <property type="evidence" value="ECO:0007669"/>
    <property type="project" value="TreeGrafter"/>
</dbReference>
<dbReference type="SUPFAM" id="SSF47336">
    <property type="entry name" value="ACP-like"/>
    <property type="match status" value="1"/>
</dbReference>
<dbReference type="Pfam" id="PF18369">
    <property type="entry name" value="PKS_DE"/>
    <property type="match status" value="1"/>
</dbReference>
<feature type="non-terminal residue" evidence="7">
    <location>
        <position position="1"/>
    </location>
</feature>
<evidence type="ECO:0000313" key="7">
    <source>
        <dbReference type="EMBL" id="SFY45551.1"/>
    </source>
</evidence>
<gene>
    <name evidence="7" type="ORF">SAMN02787144_10881</name>
</gene>
<keyword evidence="3" id="KW-0808">Transferase</keyword>
<dbReference type="Gene3D" id="3.40.50.720">
    <property type="entry name" value="NAD(P)-binding Rossmann-like Domain"/>
    <property type="match status" value="1"/>
</dbReference>
<dbReference type="SMART" id="SM00825">
    <property type="entry name" value="PKS_KS"/>
    <property type="match status" value="1"/>
</dbReference>
<dbReference type="InterPro" id="IPR014030">
    <property type="entry name" value="Ketoacyl_synth_N"/>
</dbReference>
<dbReference type="AlphaFoldDB" id="A0A1K2FCV0"/>
<dbReference type="Gene3D" id="3.30.70.3290">
    <property type="match status" value="1"/>
</dbReference>
<dbReference type="InterPro" id="IPR009081">
    <property type="entry name" value="PP-bd_ACP"/>
</dbReference>
<protein>
    <submittedName>
        <fullName evidence="7">Phosphopantetheine attachment site</fullName>
    </submittedName>
</protein>
<dbReference type="InterPro" id="IPR057326">
    <property type="entry name" value="KR_dom"/>
</dbReference>
<dbReference type="CDD" id="cd08952">
    <property type="entry name" value="KR_1_SDR_x"/>
    <property type="match status" value="1"/>
</dbReference>
<dbReference type="Pfam" id="PF00550">
    <property type="entry name" value="PP-binding"/>
    <property type="match status" value="1"/>
</dbReference>
<dbReference type="PROSITE" id="PS52004">
    <property type="entry name" value="KS3_2"/>
    <property type="match status" value="1"/>
</dbReference>
<dbReference type="SMART" id="SM01294">
    <property type="entry name" value="PKS_PP_betabranch"/>
    <property type="match status" value="1"/>
</dbReference>
<dbReference type="Proteomes" id="UP000181909">
    <property type="component" value="Unassembled WGS sequence"/>
</dbReference>
<sequence length="871" mass="91819">ALAELHVRGTRIDWTTYYANTGAQHTDLPTYAFQHQHYWPEPPVAPVEAKAAADPVDASFWEAVERADVAQLLDTLDIADGDDTTQASLANVLPLLSEWRRERRSHATLDDWQYRITWKPVPTTGPALSGHWLLVVPEETTEAPHAEVVAAALVAHGADVTRVVLTDRSSLAAAFTDARADGVVSLVDLHGTAVLVQGLADANVQAPLWCLTRGAVSVGAADRITSPEQAAVWGLGRVVGLELPQRWGGLVDLPAELDDRAAARLCAVLAATDDEDQLAVRGSGVFVRRLVREPFSEPAPAWNPRGTVLVTGGTGALGGRIARWLAGNGAEHLVLSSRRGADAPGAEELRDELTAMGVRVTLAACDVADRTALYGLLDGLREAGDTITAVLHTAGIGPTRAVSDLTALEIDAVLGAKVRGAALLDTYFSEGTLLDAFVLFSSSAGVWGSAGQGAYAAANAHLDALAQQRRSRGLAATSIAWGAWGGGGMADGEAGELMRKRGLPLMDPDLAVLALQRAAAADEPCVAMADIDWDRFMPRFTAARPQPLISEIPEVRSLLVAVDRARDGEDETGSAFLGRLRSLSAAEQHQTLLKLVRGEAAAVLGHATAEAVQPGRVFQDLGFDSLTVVELRNRLKAVTGLALSATLAFDHPSPEALAHHLRTSLLGEVSTAVAHGTARNGSATAGVGSDDEGDGDLIAVVGMSCRFPGDVNTPEQLWDLVAEGRDAFGGFPVDRGWDVERLYDPERGTPNTSYTDQGGFLYGAGYFDPALFGISPREALGMDPQQRLLLETSWEAFERSGIDPASVRGSRTGVFTGTNGQDYATLLLGVTDADSLSMTSNAASVVSGRISYTFGLEGPAVTVDTACSASL</sequence>
<dbReference type="EMBL" id="FPJO01000088">
    <property type="protein sequence ID" value="SFY45551.1"/>
    <property type="molecule type" value="Genomic_DNA"/>
</dbReference>
<dbReference type="InterPro" id="IPR036736">
    <property type="entry name" value="ACP-like_sf"/>
</dbReference>
<dbReference type="STRING" id="1893.SAMN02787144_10881"/>
<dbReference type="GO" id="GO:0006633">
    <property type="term" value="P:fatty acid biosynthetic process"/>
    <property type="evidence" value="ECO:0007669"/>
    <property type="project" value="TreeGrafter"/>
</dbReference>
<organism evidence="7 8">
    <name type="scientific">Streptomyces atratus</name>
    <dbReference type="NCBI Taxonomy" id="1893"/>
    <lineage>
        <taxon>Bacteria</taxon>
        <taxon>Bacillati</taxon>
        <taxon>Actinomycetota</taxon>
        <taxon>Actinomycetes</taxon>
        <taxon>Kitasatosporales</taxon>
        <taxon>Streptomycetaceae</taxon>
        <taxon>Streptomyces</taxon>
    </lineage>
</organism>
<dbReference type="InterPro" id="IPR013968">
    <property type="entry name" value="PKS_KR"/>
</dbReference>
<dbReference type="InterPro" id="IPR036291">
    <property type="entry name" value="NAD(P)-bd_dom_sf"/>
</dbReference>
<dbReference type="Gene3D" id="6.10.140.1830">
    <property type="match status" value="1"/>
</dbReference>
<dbReference type="InterPro" id="IPR020841">
    <property type="entry name" value="PKS_Beta-ketoAc_synthase_dom"/>
</dbReference>
<evidence type="ECO:0000256" key="4">
    <source>
        <dbReference type="ARBA" id="ARBA00023268"/>
    </source>
</evidence>
<dbReference type="PANTHER" id="PTHR43775:SF51">
    <property type="entry name" value="INACTIVE PHENOLPHTHIOCEROL SYNTHESIS POLYKETIDE SYNTHASE TYPE I PKS1-RELATED"/>
    <property type="match status" value="1"/>
</dbReference>
<evidence type="ECO:0000313" key="8">
    <source>
        <dbReference type="Proteomes" id="UP000181909"/>
    </source>
</evidence>
<evidence type="ECO:0000259" key="5">
    <source>
        <dbReference type="PROSITE" id="PS50075"/>
    </source>
</evidence>
<dbReference type="PANTHER" id="PTHR43775">
    <property type="entry name" value="FATTY ACID SYNTHASE"/>
    <property type="match status" value="1"/>
</dbReference>
<feature type="domain" description="Ketosynthase family 3 (KS3)" evidence="6">
    <location>
        <begin position="695"/>
        <end position="871"/>
    </location>
</feature>
<dbReference type="GO" id="GO:0017000">
    <property type="term" value="P:antibiotic biosynthetic process"/>
    <property type="evidence" value="ECO:0007669"/>
    <property type="project" value="UniProtKB-ARBA"/>
</dbReference>
<dbReference type="RefSeq" id="WP_143166641.1">
    <property type="nucleotide sequence ID" value="NZ_FPJO01000088.1"/>
</dbReference>
<dbReference type="InterPro" id="IPR041618">
    <property type="entry name" value="PKS_DE"/>
</dbReference>
<dbReference type="InterPro" id="IPR006162">
    <property type="entry name" value="Ppantetheine_attach_site"/>
</dbReference>
<dbReference type="GO" id="GO:0031177">
    <property type="term" value="F:phosphopantetheine binding"/>
    <property type="evidence" value="ECO:0007669"/>
    <property type="project" value="InterPro"/>
</dbReference>
<dbReference type="InterPro" id="IPR020806">
    <property type="entry name" value="PKS_PP-bd"/>
</dbReference>
<dbReference type="Gene3D" id="3.40.47.10">
    <property type="match status" value="1"/>
</dbReference>
<feature type="non-terminal residue" evidence="7">
    <location>
        <position position="871"/>
    </location>
</feature>
<dbReference type="SUPFAM" id="SSF53901">
    <property type="entry name" value="Thiolase-like"/>
    <property type="match status" value="1"/>
</dbReference>
<dbReference type="CDD" id="cd00833">
    <property type="entry name" value="PKS"/>
    <property type="match status" value="1"/>
</dbReference>
<reference evidence="7 8" key="1">
    <citation type="submission" date="2016-11" db="EMBL/GenBank/DDBJ databases">
        <authorList>
            <person name="Jaros S."/>
            <person name="Januszkiewicz K."/>
            <person name="Wedrychowicz H."/>
        </authorList>
    </citation>
    <scope>NUCLEOTIDE SEQUENCE [LARGE SCALE GENOMIC DNA]</scope>
    <source>
        <strain evidence="7 8">OK807</strain>
    </source>
</reference>
<feature type="domain" description="Carrier" evidence="5">
    <location>
        <begin position="590"/>
        <end position="665"/>
    </location>
</feature>
<dbReference type="InterPro" id="IPR016039">
    <property type="entry name" value="Thiolase-like"/>
</dbReference>
<dbReference type="Pfam" id="PF00109">
    <property type="entry name" value="ketoacyl-synt"/>
    <property type="match status" value="1"/>
</dbReference>
<proteinExistence type="predicted"/>
<keyword evidence="1" id="KW-0596">Phosphopantetheine</keyword>
<accession>A0A1K2FCV0</accession>
<evidence type="ECO:0000256" key="1">
    <source>
        <dbReference type="ARBA" id="ARBA00022450"/>
    </source>
</evidence>
<evidence type="ECO:0000259" key="6">
    <source>
        <dbReference type="PROSITE" id="PS52004"/>
    </source>
</evidence>
<evidence type="ECO:0000256" key="2">
    <source>
        <dbReference type="ARBA" id="ARBA00022553"/>
    </source>
</evidence>
<dbReference type="InterPro" id="IPR050091">
    <property type="entry name" value="PKS_NRPS_Biosynth_Enz"/>
</dbReference>
<evidence type="ECO:0000256" key="3">
    <source>
        <dbReference type="ARBA" id="ARBA00022679"/>
    </source>
</evidence>
<dbReference type="PROSITE" id="PS50075">
    <property type="entry name" value="CARRIER"/>
    <property type="match status" value="1"/>
</dbReference>